<protein>
    <submittedName>
        <fullName evidence="1">Uncharacterized protein</fullName>
    </submittedName>
</protein>
<gene>
    <name evidence="1" type="ORF">GARC_1148</name>
</gene>
<dbReference type="Proteomes" id="UP000006327">
    <property type="component" value="Unassembled WGS sequence"/>
</dbReference>
<evidence type="ECO:0000313" key="2">
    <source>
        <dbReference type="Proteomes" id="UP000006327"/>
    </source>
</evidence>
<comment type="caution">
    <text evidence="1">The sequence shown here is derived from an EMBL/GenBank/DDBJ whole genome shotgun (WGS) entry which is preliminary data.</text>
</comment>
<proteinExistence type="predicted"/>
<accession>K6YNA4</accession>
<dbReference type="STRING" id="493475.GARC_1148"/>
<dbReference type="EMBL" id="BAEO01000014">
    <property type="protein sequence ID" value="GAC18128.1"/>
    <property type="molecule type" value="Genomic_DNA"/>
</dbReference>
<keyword evidence="2" id="KW-1185">Reference proteome</keyword>
<organism evidence="1 2">
    <name type="scientific">Paraglaciecola arctica BSs20135</name>
    <dbReference type="NCBI Taxonomy" id="493475"/>
    <lineage>
        <taxon>Bacteria</taxon>
        <taxon>Pseudomonadati</taxon>
        <taxon>Pseudomonadota</taxon>
        <taxon>Gammaproteobacteria</taxon>
        <taxon>Alteromonadales</taxon>
        <taxon>Alteromonadaceae</taxon>
        <taxon>Paraglaciecola</taxon>
    </lineage>
</organism>
<evidence type="ECO:0000313" key="1">
    <source>
        <dbReference type="EMBL" id="GAC18128.1"/>
    </source>
</evidence>
<reference evidence="1 2" key="1">
    <citation type="journal article" date="2017" name="Antonie Van Leeuwenhoek">
        <title>Rhizobium rhizosphaerae sp. nov., a novel species isolated from rice rhizosphere.</title>
        <authorList>
            <person name="Zhao J.J."/>
            <person name="Zhang J."/>
            <person name="Zhang R.J."/>
            <person name="Zhang C.W."/>
            <person name="Yin H.Q."/>
            <person name="Zhang X.X."/>
        </authorList>
    </citation>
    <scope>NUCLEOTIDE SEQUENCE [LARGE SCALE GENOMIC DNA]</scope>
    <source>
        <strain evidence="1 2">BSs20135</strain>
    </source>
</reference>
<sequence length="104" mass="11360">MPDISQSSQATISQAITQLSQLAPTSEVARQGVDVLVKHLAGNVLSLNKNTVLLNKVVLINNPEITGKLTEGQTHQVKLSLENSPALEFFFNIKCQINECYSTH</sequence>
<dbReference type="RefSeq" id="WP_007617631.1">
    <property type="nucleotide sequence ID" value="NZ_BAEO01000014.1"/>
</dbReference>
<dbReference type="AlphaFoldDB" id="K6YNA4"/>
<name>K6YNA4_9ALTE</name>